<gene>
    <name evidence="1" type="ORF">DFP94_10337</name>
</gene>
<organism evidence="1 2">
    <name type="scientific">Fontibacillus phaseoli</name>
    <dbReference type="NCBI Taxonomy" id="1416533"/>
    <lineage>
        <taxon>Bacteria</taxon>
        <taxon>Bacillati</taxon>
        <taxon>Bacillota</taxon>
        <taxon>Bacilli</taxon>
        <taxon>Bacillales</taxon>
        <taxon>Paenibacillaceae</taxon>
        <taxon>Fontibacillus</taxon>
    </lineage>
</organism>
<dbReference type="OrthoDB" id="2566111at2"/>
<dbReference type="RefSeq" id="WP_147273847.1">
    <property type="nucleotide sequence ID" value="NZ_QPJW01000003.1"/>
</dbReference>
<protein>
    <submittedName>
        <fullName evidence="1">Uncharacterized protein</fullName>
    </submittedName>
</protein>
<keyword evidence="2" id="KW-1185">Reference proteome</keyword>
<evidence type="ECO:0000313" key="1">
    <source>
        <dbReference type="EMBL" id="RCX20317.1"/>
    </source>
</evidence>
<sequence length="250" mass="29188">MKTAYPSRKSNAYFQYNYFQRKPNFFSLLMYPKNTYVWRHYNAMLSFNPSSPPPEALEIFNMISPERWAVKRLDIAFDYSMPLHEGFLLPPPTSQRIQRVDTTLYYGAATAKCTVCQYDKSKQLTDVYGVKSLSPLTRVEFRFKPKLKPMPEYTFKDFESMSRYHYVPDTKALTGLRVELKHLTVGKSNWKQLERSSKDRIRAAVQNNVPDMRTIFLEHIEGDIEAFMLSGLKRFGINSINQLNSSLIAM</sequence>
<dbReference type="EMBL" id="QPJW01000003">
    <property type="protein sequence ID" value="RCX20317.1"/>
    <property type="molecule type" value="Genomic_DNA"/>
</dbReference>
<dbReference type="Proteomes" id="UP000253090">
    <property type="component" value="Unassembled WGS sequence"/>
</dbReference>
<evidence type="ECO:0000313" key="2">
    <source>
        <dbReference type="Proteomes" id="UP000253090"/>
    </source>
</evidence>
<accession>A0A369BIR2</accession>
<comment type="caution">
    <text evidence="1">The sequence shown here is derived from an EMBL/GenBank/DDBJ whole genome shotgun (WGS) entry which is preliminary data.</text>
</comment>
<name>A0A369BIR2_9BACL</name>
<proteinExistence type="predicted"/>
<dbReference type="AlphaFoldDB" id="A0A369BIR2"/>
<reference evidence="1 2" key="1">
    <citation type="submission" date="2018-07" db="EMBL/GenBank/DDBJ databases">
        <title>Genomic Encyclopedia of Type Strains, Phase III (KMG-III): the genomes of soil and plant-associated and newly described type strains.</title>
        <authorList>
            <person name="Whitman W."/>
        </authorList>
    </citation>
    <scope>NUCLEOTIDE SEQUENCE [LARGE SCALE GENOMIC DNA]</scope>
    <source>
        <strain evidence="1 2">CECT 8333</strain>
    </source>
</reference>